<dbReference type="AlphaFoldDB" id="A0A699ZZL7"/>
<proteinExistence type="predicted"/>
<feature type="non-terminal residue" evidence="1">
    <location>
        <position position="1"/>
    </location>
</feature>
<evidence type="ECO:0000313" key="1">
    <source>
        <dbReference type="EMBL" id="GFH23948.1"/>
    </source>
</evidence>
<evidence type="ECO:0000313" key="2">
    <source>
        <dbReference type="Proteomes" id="UP000485058"/>
    </source>
</evidence>
<reference evidence="1 2" key="1">
    <citation type="submission" date="2020-02" db="EMBL/GenBank/DDBJ databases">
        <title>Draft genome sequence of Haematococcus lacustris strain NIES-144.</title>
        <authorList>
            <person name="Morimoto D."/>
            <person name="Nakagawa S."/>
            <person name="Yoshida T."/>
            <person name="Sawayama S."/>
        </authorList>
    </citation>
    <scope>NUCLEOTIDE SEQUENCE [LARGE SCALE GENOMIC DNA]</scope>
    <source>
        <strain evidence="1 2">NIES-144</strain>
    </source>
</reference>
<dbReference type="Proteomes" id="UP000485058">
    <property type="component" value="Unassembled WGS sequence"/>
</dbReference>
<feature type="non-terminal residue" evidence="1">
    <location>
        <position position="90"/>
    </location>
</feature>
<sequence>MRLGSVAVQVLADSDAVLLPSGELQDLWSADPWLLAAICAPDAVPNSEADAAKGGLSLGTRILLQLVAHIEALTGAETAARLNIIVHLTD</sequence>
<accession>A0A699ZZL7</accession>
<gene>
    <name evidence="1" type="ORF">HaLaN_21650</name>
</gene>
<name>A0A699ZZL7_HAELA</name>
<dbReference type="EMBL" id="BLLF01002403">
    <property type="protein sequence ID" value="GFH23948.1"/>
    <property type="molecule type" value="Genomic_DNA"/>
</dbReference>
<comment type="caution">
    <text evidence="1">The sequence shown here is derived from an EMBL/GenBank/DDBJ whole genome shotgun (WGS) entry which is preliminary data.</text>
</comment>
<keyword evidence="2" id="KW-1185">Reference proteome</keyword>
<protein>
    <submittedName>
        <fullName evidence="1">Uncharacterized protein</fullName>
    </submittedName>
</protein>
<organism evidence="1 2">
    <name type="scientific">Haematococcus lacustris</name>
    <name type="common">Green alga</name>
    <name type="synonym">Haematococcus pluvialis</name>
    <dbReference type="NCBI Taxonomy" id="44745"/>
    <lineage>
        <taxon>Eukaryota</taxon>
        <taxon>Viridiplantae</taxon>
        <taxon>Chlorophyta</taxon>
        <taxon>core chlorophytes</taxon>
        <taxon>Chlorophyceae</taxon>
        <taxon>CS clade</taxon>
        <taxon>Chlamydomonadales</taxon>
        <taxon>Haematococcaceae</taxon>
        <taxon>Haematococcus</taxon>
    </lineage>
</organism>